<accession>A0A3L6RIY0</accession>
<dbReference type="Proteomes" id="UP000275267">
    <property type="component" value="Unassembled WGS sequence"/>
</dbReference>
<evidence type="ECO:0000313" key="2">
    <source>
        <dbReference type="EMBL" id="RLN04470.1"/>
    </source>
</evidence>
<feature type="region of interest" description="Disordered" evidence="1">
    <location>
        <begin position="78"/>
        <end position="122"/>
    </location>
</feature>
<feature type="compositionally biased region" description="Basic and acidic residues" evidence="1">
    <location>
        <begin position="78"/>
        <end position="88"/>
    </location>
</feature>
<evidence type="ECO:0000256" key="1">
    <source>
        <dbReference type="SAM" id="MobiDB-lite"/>
    </source>
</evidence>
<keyword evidence="3" id="KW-1185">Reference proteome</keyword>
<dbReference type="AlphaFoldDB" id="A0A3L6RIY0"/>
<organism evidence="2 3">
    <name type="scientific">Panicum miliaceum</name>
    <name type="common">Proso millet</name>
    <name type="synonym">Broomcorn millet</name>
    <dbReference type="NCBI Taxonomy" id="4540"/>
    <lineage>
        <taxon>Eukaryota</taxon>
        <taxon>Viridiplantae</taxon>
        <taxon>Streptophyta</taxon>
        <taxon>Embryophyta</taxon>
        <taxon>Tracheophyta</taxon>
        <taxon>Spermatophyta</taxon>
        <taxon>Magnoliopsida</taxon>
        <taxon>Liliopsida</taxon>
        <taxon>Poales</taxon>
        <taxon>Poaceae</taxon>
        <taxon>PACMAD clade</taxon>
        <taxon>Panicoideae</taxon>
        <taxon>Panicodae</taxon>
        <taxon>Paniceae</taxon>
        <taxon>Panicinae</taxon>
        <taxon>Panicum</taxon>
        <taxon>Panicum sect. Panicum</taxon>
    </lineage>
</organism>
<reference evidence="3" key="1">
    <citation type="journal article" date="2019" name="Nat. Commun.">
        <title>The genome of broomcorn millet.</title>
        <authorList>
            <person name="Zou C."/>
            <person name="Miki D."/>
            <person name="Li D."/>
            <person name="Tang Q."/>
            <person name="Xiao L."/>
            <person name="Rajput S."/>
            <person name="Deng P."/>
            <person name="Jia W."/>
            <person name="Huang R."/>
            <person name="Zhang M."/>
            <person name="Sun Y."/>
            <person name="Hu J."/>
            <person name="Fu X."/>
            <person name="Schnable P.S."/>
            <person name="Li F."/>
            <person name="Zhang H."/>
            <person name="Feng B."/>
            <person name="Zhu X."/>
            <person name="Liu R."/>
            <person name="Schnable J.C."/>
            <person name="Zhu J.-K."/>
            <person name="Zhang H."/>
        </authorList>
    </citation>
    <scope>NUCLEOTIDE SEQUENCE [LARGE SCALE GENOMIC DNA]</scope>
</reference>
<sequence>MAYVPGAAAFGSSALELNLIVGVPVADEPASSLAHSTASASGVRLHVIPGKKRVEAIWYGEVASSIQNGRRACLEAKAGNEEETDRGVLSKACRSRGWPPPPTPGRGRSSTREPPARAPLSCGRWQQGGHYLDAAKLGGVLDARTKRPTVMHRTISPSMLLAMVRLIDIGSSKELGHGPMVSIRTVEQHTCYFDMSNNNTNAVSAVTKENEKAAMLGLLHYGFGATNME</sequence>
<dbReference type="GO" id="GO:0003677">
    <property type="term" value="F:DNA binding"/>
    <property type="evidence" value="ECO:0007669"/>
    <property type="project" value="UniProtKB-KW"/>
</dbReference>
<gene>
    <name evidence="2" type="ORF">C2845_PM13G24680</name>
</gene>
<comment type="caution">
    <text evidence="2">The sequence shown here is derived from an EMBL/GenBank/DDBJ whole genome shotgun (WGS) entry which is preliminary data.</text>
</comment>
<protein>
    <submittedName>
        <fullName evidence="2">WUSCHEL-related homeobox 12-like</fullName>
    </submittedName>
</protein>
<proteinExistence type="predicted"/>
<evidence type="ECO:0000313" key="3">
    <source>
        <dbReference type="Proteomes" id="UP000275267"/>
    </source>
</evidence>
<dbReference type="EMBL" id="PQIB02000008">
    <property type="protein sequence ID" value="RLN04470.1"/>
    <property type="molecule type" value="Genomic_DNA"/>
</dbReference>
<name>A0A3L6RIY0_PANMI</name>